<protein>
    <submittedName>
        <fullName evidence="3">T9SS type A sorting domain-containing protein</fullName>
    </submittedName>
</protein>
<dbReference type="NCBIfam" id="TIGR04183">
    <property type="entry name" value="Por_Secre_tail"/>
    <property type="match status" value="1"/>
</dbReference>
<dbReference type="InterPro" id="IPR011044">
    <property type="entry name" value="Quino_amine_DH_bsu"/>
</dbReference>
<gene>
    <name evidence="3" type="ORF">H9W90_10135</name>
</gene>
<dbReference type="RefSeq" id="WP_187481485.1">
    <property type="nucleotide sequence ID" value="NZ_CP060695.1"/>
</dbReference>
<dbReference type="SUPFAM" id="SSF50969">
    <property type="entry name" value="YVTN repeat-like/Quinoprotein amine dehydrogenase"/>
    <property type="match status" value="1"/>
</dbReference>
<evidence type="ECO:0000259" key="2">
    <source>
        <dbReference type="Pfam" id="PF18962"/>
    </source>
</evidence>
<dbReference type="Proteomes" id="UP000515808">
    <property type="component" value="Chromosome"/>
</dbReference>
<dbReference type="EMBL" id="CP060695">
    <property type="protein sequence ID" value="QNM84555.1"/>
    <property type="molecule type" value="Genomic_DNA"/>
</dbReference>
<dbReference type="Pfam" id="PF18962">
    <property type="entry name" value="Por_Secre_tail"/>
    <property type="match status" value="1"/>
</dbReference>
<feature type="domain" description="Secretion system C-terminal sorting" evidence="2">
    <location>
        <begin position="964"/>
        <end position="1031"/>
    </location>
</feature>
<evidence type="ECO:0000313" key="4">
    <source>
        <dbReference type="Proteomes" id="UP000515808"/>
    </source>
</evidence>
<evidence type="ECO:0000313" key="3">
    <source>
        <dbReference type="EMBL" id="QNM84555.1"/>
    </source>
</evidence>
<keyword evidence="4" id="KW-1185">Reference proteome</keyword>
<dbReference type="KEGG" id="ppec:H9W90_10135"/>
<evidence type="ECO:0000256" key="1">
    <source>
        <dbReference type="ARBA" id="ARBA00022729"/>
    </source>
</evidence>
<reference evidence="3 4" key="1">
    <citation type="submission" date="2020-08" db="EMBL/GenBank/DDBJ databases">
        <title>Polaribacter sp. L12M9 isolated from gut of the Korean scallop.</title>
        <authorList>
            <person name="Jeong Y.S."/>
        </authorList>
    </citation>
    <scope>NUCLEOTIDE SEQUENCE [LARGE SCALE GENOMIC DNA]</scope>
    <source>
        <strain evidence="3 4">L12M9</strain>
    </source>
</reference>
<keyword evidence="1" id="KW-0732">Signal</keyword>
<proteinExistence type="predicted"/>
<name>A0A7G9L7F6_9FLAO</name>
<dbReference type="AlphaFoldDB" id="A0A7G9L7F6"/>
<dbReference type="InterPro" id="IPR026444">
    <property type="entry name" value="Secre_tail"/>
</dbReference>
<sequence length="1032" mass="111675">MKTRVLYAVIFFVFLSVDINSQDIRLVRDFLGNDNGAIGLNGDATGARDVLGFKAGNKLYTTFGSGGNVVRYLEIDESLNIDVVTQANTNAIKPRPTGEVFLYNSLNDKTIITGNNVGSGAINSRLFLNLPALGDNFQARTELTVNIDDWQNLYYEETGDIVFFSSARDTGFGRELYSITVINNANSIITRLTDVNNSTGNSDPENIIRPNNNQDVVLFSATDGTNRELYQTNYSLNTTVKVLYQGQPVRNTSEFVKVDGTSLFYFSGADSNGDRELYEYDTTANSGSGAITNKYNLGSVSNTNPSPTNITAFTFSGGVGNFLAMSGSPDNSGRSQLITFDISSKTSNSITLRTNGNANPRNFTFVNNKLYFVFEIANGNTHIGNSILGSSQVAGSGDGTNNISDLTVYNDNLYYVVSNTLRKIETSNDAVTTISYNSSSDISEVAGILGVQSYKILMTVKLASTGHFEMGAYADNFTTTLTNASSTPVDWSDNTNWSDGIPDFLSTANIDGNVNLTGFGSCRDLIMTSSTASNLTIKDTGKLTIFNDLNTLNSDNGDLNIESSLSSSGSLIYNGNFITGGKKIIYKRDYSSNWHLITSPVALENIENIIPDLATGTAPNIGLATYSNTFPGTNSTTGWQYYESSSTGGFELSKGYSLKRASAGTTTFIGFPFSANETIPITEGGNNSWNLVGNPFTSSIAVNNAANNTKNLLSKNAAELDPSFQALYFWDATKNSGAGGYEIINNASSSTFLVPGQGFFVHAKTGGGTFAFDDDMQFHTFVAKTFLKQANKSQNTTNTPEINILVNNGLNKKSTQIKYFDTATRGLDAGYDAGLLNINNNNGSSSNLNIYSHLLDNNQGVDFGLQCLPKDFENQIIPLGVDAVANTELTFTLNVNSLPTGIMVYIEDKVTNTITRLDQPQSEYKVTPTTNLSGIGRFYMRTSAQVLSVDDILLENTVSIYEANRVINISGLQANSKSVVQVYDLLGKIVMKKEILNEINTSIELSSSINNGIYIVKLKANEGTISKKILIE</sequence>
<accession>A0A7G9L7F6</accession>
<organism evidence="3 4">
    <name type="scientific">Polaribacter pectinis</name>
    <dbReference type="NCBI Taxonomy" id="2738844"/>
    <lineage>
        <taxon>Bacteria</taxon>
        <taxon>Pseudomonadati</taxon>
        <taxon>Bacteroidota</taxon>
        <taxon>Flavobacteriia</taxon>
        <taxon>Flavobacteriales</taxon>
        <taxon>Flavobacteriaceae</taxon>
    </lineage>
</organism>